<protein>
    <submittedName>
        <fullName evidence="1">Uncharacterized protein</fullName>
    </submittedName>
</protein>
<accession>A0A1I1HSC9</accession>
<gene>
    <name evidence="1" type="ORF">SAMN04488059_103147</name>
</gene>
<proteinExistence type="predicted"/>
<dbReference type="EMBL" id="FOMB01000003">
    <property type="protein sequence ID" value="SFC24868.1"/>
    <property type="molecule type" value="Genomic_DNA"/>
</dbReference>
<evidence type="ECO:0000313" key="2">
    <source>
        <dbReference type="Proteomes" id="UP000182258"/>
    </source>
</evidence>
<evidence type="ECO:0000313" key="1">
    <source>
        <dbReference type="EMBL" id="SFC24868.1"/>
    </source>
</evidence>
<reference evidence="1 2" key="1">
    <citation type="submission" date="2016-10" db="EMBL/GenBank/DDBJ databases">
        <authorList>
            <person name="de Groot N.N."/>
        </authorList>
    </citation>
    <scope>NUCLEOTIDE SEQUENCE [LARGE SCALE GENOMIC DNA]</scope>
    <source>
        <strain evidence="1 2">CGMCC 1.10210</strain>
    </source>
</reference>
<dbReference type="AlphaFoldDB" id="A0A1I1HSC9"/>
<dbReference type="Proteomes" id="UP000182258">
    <property type="component" value="Unassembled WGS sequence"/>
</dbReference>
<sequence length="176" mass="19578">MRTPNPAAMTRDEADAFYRLDGPYNFAKNTSYIGAMLSTALAGGRNADPNVSVAMDRVEELERRLVALFVVRAMSPAPTPETPRTAPPSHDMKALLSDAGKDARYVKRLLQNGAAMSLRNVPETLRIVQALRPKLAAIWAIYDTTDKPERIEFTPDTQVEFWRRLEAGMSEADALR</sequence>
<dbReference type="STRING" id="728005.SAMN04488059_103147"/>
<organism evidence="1 2">
    <name type="scientific">Devosia psychrophila</name>
    <dbReference type="NCBI Taxonomy" id="728005"/>
    <lineage>
        <taxon>Bacteria</taxon>
        <taxon>Pseudomonadati</taxon>
        <taxon>Pseudomonadota</taxon>
        <taxon>Alphaproteobacteria</taxon>
        <taxon>Hyphomicrobiales</taxon>
        <taxon>Devosiaceae</taxon>
        <taxon>Devosia</taxon>
    </lineage>
</organism>
<name>A0A1I1HSC9_9HYPH</name>